<keyword evidence="15" id="KW-1185">Reference proteome</keyword>
<evidence type="ECO:0000256" key="11">
    <source>
        <dbReference type="ARBA" id="ARBA00023180"/>
    </source>
</evidence>
<keyword evidence="8 12" id="KW-1133">Transmembrane helix</keyword>
<accession>A0A2P5A9L6</accession>
<dbReference type="Proteomes" id="UP000237105">
    <property type="component" value="Unassembled WGS sequence"/>
</dbReference>
<keyword evidence="4" id="KW-0433">Leucine-rich repeat</keyword>
<protein>
    <submittedName>
        <fullName evidence="14">LRR domain containing protein</fullName>
    </submittedName>
</protein>
<dbReference type="FunFam" id="3.80.10.10:FF:000111">
    <property type="entry name" value="LRR receptor-like serine/threonine-protein kinase ERECTA"/>
    <property type="match status" value="1"/>
</dbReference>
<keyword evidence="11" id="KW-0325">Glycoprotein</keyword>
<comment type="subcellular location">
    <subcellularLocation>
        <location evidence="1">Cell membrane</location>
        <topology evidence="1">Single-pass type I membrane protein</topology>
    </subcellularLocation>
</comment>
<evidence type="ECO:0000256" key="3">
    <source>
        <dbReference type="ARBA" id="ARBA00022475"/>
    </source>
</evidence>
<proteinExistence type="inferred from homology"/>
<feature type="transmembrane region" description="Helical" evidence="12">
    <location>
        <begin position="925"/>
        <end position="950"/>
    </location>
</feature>
<reference evidence="15" key="1">
    <citation type="submission" date="2016-06" db="EMBL/GenBank/DDBJ databases">
        <title>Parallel loss of symbiosis genes in relatives of nitrogen-fixing non-legume Parasponia.</title>
        <authorList>
            <person name="Van Velzen R."/>
            <person name="Holmer R."/>
            <person name="Bu F."/>
            <person name="Rutten L."/>
            <person name="Van Zeijl A."/>
            <person name="Liu W."/>
            <person name="Santuari L."/>
            <person name="Cao Q."/>
            <person name="Sharma T."/>
            <person name="Shen D."/>
            <person name="Roswanjaya Y."/>
            <person name="Wardhani T."/>
            <person name="Kalhor M.S."/>
            <person name="Jansen J."/>
            <person name="Van den Hoogen J."/>
            <person name="Gungor B."/>
            <person name="Hartog M."/>
            <person name="Hontelez J."/>
            <person name="Verver J."/>
            <person name="Yang W.-C."/>
            <person name="Schijlen E."/>
            <person name="Repin R."/>
            <person name="Schilthuizen M."/>
            <person name="Schranz E."/>
            <person name="Heidstra R."/>
            <person name="Miyata K."/>
            <person name="Fedorova E."/>
            <person name="Kohlen W."/>
            <person name="Bisseling T."/>
            <person name="Smit S."/>
            <person name="Geurts R."/>
        </authorList>
    </citation>
    <scope>NUCLEOTIDE SEQUENCE [LARGE SCALE GENOMIC DNA]</scope>
    <source>
        <strain evidence="15">cv. WU1-14</strain>
    </source>
</reference>
<dbReference type="SMART" id="SM00369">
    <property type="entry name" value="LRR_TYP"/>
    <property type="match status" value="7"/>
</dbReference>
<dbReference type="SUPFAM" id="SSF52047">
    <property type="entry name" value="RNI-like"/>
    <property type="match status" value="1"/>
</dbReference>
<name>A0A2P5A9L6_PARAD</name>
<feature type="non-terminal residue" evidence="14">
    <location>
        <position position="1"/>
    </location>
</feature>
<dbReference type="InterPro" id="IPR046956">
    <property type="entry name" value="RLP23-like"/>
</dbReference>
<evidence type="ECO:0000256" key="5">
    <source>
        <dbReference type="ARBA" id="ARBA00022692"/>
    </source>
</evidence>
<keyword evidence="3" id="KW-1003">Cell membrane</keyword>
<dbReference type="GO" id="GO:0005886">
    <property type="term" value="C:plasma membrane"/>
    <property type="evidence" value="ECO:0007669"/>
    <property type="project" value="UniProtKB-SubCell"/>
</dbReference>
<dbReference type="FunFam" id="3.80.10.10:FF:000095">
    <property type="entry name" value="LRR receptor-like serine/threonine-protein kinase GSO1"/>
    <property type="match status" value="1"/>
</dbReference>
<keyword evidence="6" id="KW-0732">Signal</keyword>
<dbReference type="InterPro" id="IPR013210">
    <property type="entry name" value="LRR_N_plant-typ"/>
</dbReference>
<dbReference type="InterPro" id="IPR032675">
    <property type="entry name" value="LRR_dom_sf"/>
</dbReference>
<dbReference type="Pfam" id="PF00560">
    <property type="entry name" value="LRR_1"/>
    <property type="match status" value="2"/>
</dbReference>
<dbReference type="OrthoDB" id="1193916at2759"/>
<evidence type="ECO:0000256" key="8">
    <source>
        <dbReference type="ARBA" id="ARBA00022989"/>
    </source>
</evidence>
<evidence type="ECO:0000256" key="1">
    <source>
        <dbReference type="ARBA" id="ARBA00004251"/>
    </source>
</evidence>
<dbReference type="PRINTS" id="PR00019">
    <property type="entry name" value="LEURICHRPT"/>
</dbReference>
<comment type="similarity">
    <text evidence="2">Belongs to the RLP family.</text>
</comment>
<dbReference type="Pfam" id="PF13855">
    <property type="entry name" value="LRR_8"/>
    <property type="match status" value="3"/>
</dbReference>
<keyword evidence="10" id="KW-0675">Receptor</keyword>
<feature type="domain" description="Leucine-rich repeat-containing N-terminal plant-type" evidence="13">
    <location>
        <begin position="57"/>
        <end position="107"/>
    </location>
</feature>
<evidence type="ECO:0000256" key="6">
    <source>
        <dbReference type="ARBA" id="ARBA00022729"/>
    </source>
</evidence>
<evidence type="ECO:0000256" key="7">
    <source>
        <dbReference type="ARBA" id="ARBA00022737"/>
    </source>
</evidence>
<gene>
    <name evidence="14" type="ORF">PanWU01x14_354550</name>
</gene>
<keyword evidence="7" id="KW-0677">Repeat</keyword>
<dbReference type="InterPro" id="IPR003591">
    <property type="entry name" value="Leu-rich_rpt_typical-subtyp"/>
</dbReference>
<dbReference type="EMBL" id="JXTB01000746">
    <property type="protein sequence ID" value="PON33231.1"/>
    <property type="molecule type" value="Genomic_DNA"/>
</dbReference>
<evidence type="ECO:0000313" key="15">
    <source>
        <dbReference type="Proteomes" id="UP000237105"/>
    </source>
</evidence>
<sequence>GNYSRSSQSSDRYFITLMYERKKEMSLPSFSVLCVLFLIFQYSHIRFSSSSAVPQCHPDERSALLQFRSSFSINTPDSLQHLCSSFASISPWNESSDCCMWSEVMCDRVTGYVIGLNLFCSGLQGTISANSSLFLLRHLQFLSLSGNDFRGSSILPEFGQFKNMTELYLSAANFSGYVPLEISHLSKLVSLQLIEFNEQNIKINVSAATFQALARNLTNLRELQLSNIDMSSLSSISFMNMSSSLTSLYLVSTKLRAELSENVFRLPRLQELELDANEELTGLFPNSNWSSALRVLDLSYTGFSIDLPHLLKNARSLSDLSLSYCNFVGSHPTILSNLTPQIVSLNLAGNNFSGQIPWPTLNLEGAISLDFSFNNFTGQLPDVNSASRQSFSLFNTSKYLLDRVPSSLTTLRLSHNFLTGKIPSWIYEMPYLQELDLGNNFFTGNVEIEKLSNLKELSTLDLSSNNLSLSFNNSVNYNFDNLWALRLSSCNLSEFPHFFKSSKDLGTLDLSRNQIQGNVPKWLWEVGQNSLFELNLSHNFLTYIEPLPWKELSILDLSFNLFSGPLPISSSPGLQVLLGSKNQFGGQIPTSFCNMSSLQVLDLSYNNLSGKVPQCLGNFSEYLTVLDLRRNRLHGTLPTTYAKGNSLRSLNLNENQLEGSLPRSLVHCRSLEVLDLGNNLLNDTFPNWLESLPELRVLVLRSNKFRGAIGNPKINFSFPQLRIMDLSYNEFNGVLPTKYFENFKAMMNAERVKMEYMGERYYQDSVMVTMKGLKIELVKIQTILITIDLSSNNFTGKIPEVIGKLKSLKGLNFSHNMLNGTIPHTLGNLTNLEWLDLSSNELAGMIPSQLTDLPWIAFLNLSQNHLVGPIPHGKQFNTFSNDSFNDNLDLCGFPLSKMCNEDTDEQNSPSSTLEQKHDSDEANGFTWKVVVLGYGCGFVFGISMGYFTFFSNGKASWILKWL</sequence>
<evidence type="ECO:0000256" key="12">
    <source>
        <dbReference type="SAM" id="Phobius"/>
    </source>
</evidence>
<dbReference type="STRING" id="3476.A0A2P5A9L6"/>
<evidence type="ECO:0000256" key="10">
    <source>
        <dbReference type="ARBA" id="ARBA00023170"/>
    </source>
</evidence>
<dbReference type="InterPro" id="IPR001611">
    <property type="entry name" value="Leu-rich_rpt"/>
</dbReference>
<keyword evidence="5 12" id="KW-0812">Transmembrane</keyword>
<evidence type="ECO:0000256" key="4">
    <source>
        <dbReference type="ARBA" id="ARBA00022614"/>
    </source>
</evidence>
<evidence type="ECO:0000313" key="14">
    <source>
        <dbReference type="EMBL" id="PON33231.1"/>
    </source>
</evidence>
<dbReference type="Pfam" id="PF08263">
    <property type="entry name" value="LRRNT_2"/>
    <property type="match status" value="1"/>
</dbReference>
<dbReference type="Gene3D" id="3.80.10.10">
    <property type="entry name" value="Ribonuclease Inhibitor"/>
    <property type="match status" value="3"/>
</dbReference>
<dbReference type="SUPFAM" id="SSF52058">
    <property type="entry name" value="L domain-like"/>
    <property type="match status" value="2"/>
</dbReference>
<evidence type="ECO:0000259" key="13">
    <source>
        <dbReference type="Pfam" id="PF08263"/>
    </source>
</evidence>
<evidence type="ECO:0000256" key="9">
    <source>
        <dbReference type="ARBA" id="ARBA00023136"/>
    </source>
</evidence>
<keyword evidence="9 12" id="KW-0472">Membrane</keyword>
<dbReference type="PANTHER" id="PTHR48061">
    <property type="entry name" value="LEUCINE-RICH REPEAT RECEPTOR PROTEIN KINASE EMS1-LIKE-RELATED"/>
    <property type="match status" value="1"/>
</dbReference>
<comment type="caution">
    <text evidence="14">The sequence shown here is derived from an EMBL/GenBank/DDBJ whole genome shotgun (WGS) entry which is preliminary data.</text>
</comment>
<dbReference type="AlphaFoldDB" id="A0A2P5A9L6"/>
<dbReference type="PROSITE" id="PS51450">
    <property type="entry name" value="LRR"/>
    <property type="match status" value="1"/>
</dbReference>
<dbReference type="PANTHER" id="PTHR48061:SF46">
    <property type="entry name" value="LEUCINE-RICH REPEAT-CONTAINING N-TERMINAL PLANT-TYPE DOMAIN-CONTAINING PROTEIN"/>
    <property type="match status" value="1"/>
</dbReference>
<evidence type="ECO:0000256" key="2">
    <source>
        <dbReference type="ARBA" id="ARBA00009592"/>
    </source>
</evidence>
<organism evidence="14 15">
    <name type="scientific">Parasponia andersonii</name>
    <name type="common">Sponia andersonii</name>
    <dbReference type="NCBI Taxonomy" id="3476"/>
    <lineage>
        <taxon>Eukaryota</taxon>
        <taxon>Viridiplantae</taxon>
        <taxon>Streptophyta</taxon>
        <taxon>Embryophyta</taxon>
        <taxon>Tracheophyta</taxon>
        <taxon>Spermatophyta</taxon>
        <taxon>Magnoliopsida</taxon>
        <taxon>eudicotyledons</taxon>
        <taxon>Gunneridae</taxon>
        <taxon>Pentapetalae</taxon>
        <taxon>rosids</taxon>
        <taxon>fabids</taxon>
        <taxon>Rosales</taxon>
        <taxon>Cannabaceae</taxon>
        <taxon>Parasponia</taxon>
    </lineage>
</organism>